<dbReference type="OrthoDB" id="9773404at2"/>
<accession>K9TYP7</accession>
<organism evidence="2 3">
    <name type="scientific">Chroococcidiopsis thermalis (strain PCC 7203)</name>
    <dbReference type="NCBI Taxonomy" id="251229"/>
    <lineage>
        <taxon>Bacteria</taxon>
        <taxon>Bacillati</taxon>
        <taxon>Cyanobacteriota</taxon>
        <taxon>Cyanophyceae</taxon>
        <taxon>Chroococcidiopsidales</taxon>
        <taxon>Chroococcidiopsidaceae</taxon>
        <taxon>Chroococcidiopsis</taxon>
    </lineage>
</organism>
<dbReference type="SUPFAM" id="SSF103473">
    <property type="entry name" value="MFS general substrate transporter"/>
    <property type="match status" value="1"/>
</dbReference>
<proteinExistence type="predicted"/>
<dbReference type="EMBL" id="CP003597">
    <property type="protein sequence ID" value="AFY87705.1"/>
    <property type="molecule type" value="Genomic_DNA"/>
</dbReference>
<evidence type="ECO:0000256" key="1">
    <source>
        <dbReference type="SAM" id="Phobius"/>
    </source>
</evidence>
<dbReference type="RefSeq" id="WP_015154253.1">
    <property type="nucleotide sequence ID" value="NC_019695.1"/>
</dbReference>
<dbReference type="STRING" id="251229.Chro_2206"/>
<reference evidence="2 3" key="1">
    <citation type="submission" date="2012-06" db="EMBL/GenBank/DDBJ databases">
        <title>Finished chromosome of genome of Chroococcidiopsis thermalis PCC 7203.</title>
        <authorList>
            <consortium name="US DOE Joint Genome Institute"/>
            <person name="Gugger M."/>
            <person name="Coursin T."/>
            <person name="Rippka R."/>
            <person name="Tandeau De Marsac N."/>
            <person name="Huntemann M."/>
            <person name="Wei C.-L."/>
            <person name="Han J."/>
            <person name="Detter J.C."/>
            <person name="Han C."/>
            <person name="Tapia R."/>
            <person name="Davenport K."/>
            <person name="Daligault H."/>
            <person name="Erkkila T."/>
            <person name="Gu W."/>
            <person name="Munk A.C.C."/>
            <person name="Teshima H."/>
            <person name="Xu Y."/>
            <person name="Chain P."/>
            <person name="Chen A."/>
            <person name="Krypides N."/>
            <person name="Mavromatis K."/>
            <person name="Markowitz V."/>
            <person name="Szeto E."/>
            <person name="Ivanova N."/>
            <person name="Mikhailova N."/>
            <person name="Ovchinnikova G."/>
            <person name="Pagani I."/>
            <person name="Pati A."/>
            <person name="Goodwin L."/>
            <person name="Peters L."/>
            <person name="Pitluck S."/>
            <person name="Woyke T."/>
            <person name="Kerfeld C."/>
        </authorList>
    </citation>
    <scope>NUCLEOTIDE SEQUENCE [LARGE SCALE GENOMIC DNA]</scope>
    <source>
        <strain evidence="2 3">PCC 7203</strain>
    </source>
</reference>
<keyword evidence="1" id="KW-0472">Membrane</keyword>
<sequence>MKRGRFNGIRLLRQELMRKLEKHRLLPPHRVGAGTGLYNGLSVLFGGVGGSLIPSSIVAVTGSFDAAIFSIVVGALLAAFVMLVLARTLRY</sequence>
<protein>
    <submittedName>
        <fullName evidence="2">Uncharacterized protein</fullName>
    </submittedName>
</protein>
<dbReference type="AlphaFoldDB" id="K9TYP7"/>
<dbReference type="HOGENOM" id="CLU_2421643_0_0_3"/>
<feature type="transmembrane region" description="Helical" evidence="1">
    <location>
        <begin position="37"/>
        <end position="60"/>
    </location>
</feature>
<keyword evidence="3" id="KW-1185">Reference proteome</keyword>
<name>K9TYP7_CHRTP</name>
<evidence type="ECO:0000313" key="2">
    <source>
        <dbReference type="EMBL" id="AFY87705.1"/>
    </source>
</evidence>
<dbReference type="InterPro" id="IPR036259">
    <property type="entry name" value="MFS_trans_sf"/>
</dbReference>
<dbReference type="InParanoid" id="K9TYP7"/>
<gene>
    <name evidence="2" type="ORF">Chro_2206</name>
</gene>
<keyword evidence="1" id="KW-0812">Transmembrane</keyword>
<keyword evidence="1" id="KW-1133">Transmembrane helix</keyword>
<dbReference type="Proteomes" id="UP000010384">
    <property type="component" value="Chromosome"/>
</dbReference>
<evidence type="ECO:0000313" key="3">
    <source>
        <dbReference type="Proteomes" id="UP000010384"/>
    </source>
</evidence>
<dbReference type="KEGG" id="cthe:Chro_2206"/>
<feature type="transmembrane region" description="Helical" evidence="1">
    <location>
        <begin position="66"/>
        <end position="86"/>
    </location>
</feature>